<feature type="compositionally biased region" description="Basic and acidic residues" evidence="7">
    <location>
        <begin position="730"/>
        <end position="761"/>
    </location>
</feature>
<dbReference type="STRING" id="2070753.A0A3A2ZNX9"/>
<dbReference type="Pfam" id="PF00397">
    <property type="entry name" value="WW"/>
    <property type="match status" value="2"/>
</dbReference>
<dbReference type="InterPro" id="IPR036517">
    <property type="entry name" value="FF_domain_sf"/>
</dbReference>
<dbReference type="OrthoDB" id="187617at2759"/>
<dbReference type="PROSITE" id="PS50020">
    <property type="entry name" value="WW_DOMAIN_2"/>
    <property type="match status" value="2"/>
</dbReference>
<dbReference type="AlphaFoldDB" id="A0A3A2ZNX9"/>
<dbReference type="GO" id="GO:0071004">
    <property type="term" value="C:U2-type prespliceosome"/>
    <property type="evidence" value="ECO:0007669"/>
    <property type="project" value="TreeGrafter"/>
</dbReference>
<comment type="caution">
    <text evidence="10">The sequence shown here is derived from an EMBL/GenBank/DDBJ whole genome shotgun (WGS) entry which is preliminary data.</text>
</comment>
<dbReference type="Gene3D" id="2.20.70.10">
    <property type="match status" value="2"/>
</dbReference>
<dbReference type="GO" id="GO:0005685">
    <property type="term" value="C:U1 snRNP"/>
    <property type="evidence" value="ECO:0007669"/>
    <property type="project" value="TreeGrafter"/>
</dbReference>
<feature type="domain" description="FF" evidence="9">
    <location>
        <begin position="222"/>
        <end position="278"/>
    </location>
</feature>
<dbReference type="CDD" id="cd00201">
    <property type="entry name" value="WW"/>
    <property type="match status" value="2"/>
</dbReference>
<evidence type="ECO:0000259" key="9">
    <source>
        <dbReference type="PROSITE" id="PS51676"/>
    </source>
</evidence>
<dbReference type="PANTHER" id="PTHR11864:SF0">
    <property type="entry name" value="PRP40 PRE-MRNA PROCESSING FACTOR 40 HOMOLOG A (YEAST)"/>
    <property type="match status" value="1"/>
</dbReference>
<evidence type="ECO:0000256" key="3">
    <source>
        <dbReference type="ARBA" id="ARBA00022737"/>
    </source>
</evidence>
<feature type="coiled-coil region" evidence="6">
    <location>
        <begin position="341"/>
        <end position="375"/>
    </location>
</feature>
<feature type="domain" description="WW" evidence="8">
    <location>
        <begin position="49"/>
        <end position="82"/>
    </location>
</feature>
<comment type="subcellular location">
    <subcellularLocation>
        <location evidence="1">Nucleus</location>
    </subcellularLocation>
</comment>
<dbReference type="FunFam" id="1.10.10.440:FF:000034">
    <property type="entry name" value="Formin binding protein (FNB3)"/>
    <property type="match status" value="1"/>
</dbReference>
<dbReference type="FunFam" id="2.20.70.10:FF:000078">
    <property type="entry name" value="Formin binding protein (FNB3)"/>
    <property type="match status" value="1"/>
</dbReference>
<dbReference type="GO" id="GO:0045292">
    <property type="term" value="P:mRNA cis splicing, via spliceosome"/>
    <property type="evidence" value="ECO:0007669"/>
    <property type="project" value="InterPro"/>
</dbReference>
<evidence type="ECO:0000256" key="2">
    <source>
        <dbReference type="ARBA" id="ARBA00022664"/>
    </source>
</evidence>
<dbReference type="SMART" id="SM00441">
    <property type="entry name" value="FF"/>
    <property type="match status" value="5"/>
</dbReference>
<dbReference type="Proteomes" id="UP000266188">
    <property type="component" value="Unassembled WGS sequence"/>
</dbReference>
<dbReference type="Pfam" id="PF01846">
    <property type="entry name" value="FF"/>
    <property type="match status" value="3"/>
</dbReference>
<reference evidence="11" key="1">
    <citation type="submission" date="2017-02" db="EMBL/GenBank/DDBJ databases">
        <authorList>
            <person name="Tafer H."/>
            <person name="Lopandic K."/>
        </authorList>
    </citation>
    <scope>NUCLEOTIDE SEQUENCE [LARGE SCALE GENOMIC DNA]</scope>
    <source>
        <strain evidence="11">CBS 366.77</strain>
    </source>
</reference>
<dbReference type="EMBL" id="MVGC01000065">
    <property type="protein sequence ID" value="RJE24892.1"/>
    <property type="molecule type" value="Genomic_DNA"/>
</dbReference>
<dbReference type="SMART" id="SM00456">
    <property type="entry name" value="WW"/>
    <property type="match status" value="2"/>
</dbReference>
<evidence type="ECO:0000256" key="1">
    <source>
        <dbReference type="ARBA" id="ARBA00004123"/>
    </source>
</evidence>
<evidence type="ECO:0000256" key="4">
    <source>
        <dbReference type="ARBA" id="ARBA00023187"/>
    </source>
</evidence>
<evidence type="ECO:0000256" key="7">
    <source>
        <dbReference type="SAM" id="MobiDB-lite"/>
    </source>
</evidence>
<organism evidence="10 11">
    <name type="scientific">Aspergillus sclerotialis</name>
    <dbReference type="NCBI Taxonomy" id="2070753"/>
    <lineage>
        <taxon>Eukaryota</taxon>
        <taxon>Fungi</taxon>
        <taxon>Dikarya</taxon>
        <taxon>Ascomycota</taxon>
        <taxon>Pezizomycotina</taxon>
        <taxon>Eurotiomycetes</taxon>
        <taxon>Eurotiomycetidae</taxon>
        <taxon>Eurotiales</taxon>
        <taxon>Aspergillaceae</taxon>
        <taxon>Aspergillus</taxon>
        <taxon>Aspergillus subgen. Polypaecilum</taxon>
    </lineage>
</organism>
<dbReference type="FunFam" id="1.10.10.440:FF:000032">
    <property type="entry name" value="Formin binding protein (FNB3)"/>
    <property type="match status" value="1"/>
</dbReference>
<feature type="compositionally biased region" description="Basic and acidic residues" evidence="7">
    <location>
        <begin position="642"/>
        <end position="694"/>
    </location>
</feature>
<evidence type="ECO:0000313" key="11">
    <source>
        <dbReference type="Proteomes" id="UP000266188"/>
    </source>
</evidence>
<proteinExistence type="predicted"/>
<dbReference type="Gene3D" id="1.10.10.440">
    <property type="entry name" value="FF domain"/>
    <property type="match status" value="5"/>
</dbReference>
<evidence type="ECO:0000313" key="10">
    <source>
        <dbReference type="EMBL" id="RJE24892.1"/>
    </source>
</evidence>
<accession>A0A3A2ZNX9</accession>
<dbReference type="GO" id="GO:0003723">
    <property type="term" value="F:RNA binding"/>
    <property type="evidence" value="ECO:0007669"/>
    <property type="project" value="TreeGrafter"/>
</dbReference>
<evidence type="ECO:0000256" key="5">
    <source>
        <dbReference type="ARBA" id="ARBA00023242"/>
    </source>
</evidence>
<feature type="domain" description="FF" evidence="9">
    <location>
        <begin position="506"/>
        <end position="562"/>
    </location>
</feature>
<dbReference type="FunFam" id="1.10.10.440:FF:000013">
    <property type="entry name" value="pre-mRNA-processing protein 40A isoform X1"/>
    <property type="match status" value="1"/>
</dbReference>
<feature type="domain" description="WW" evidence="8">
    <location>
        <begin position="8"/>
        <end position="41"/>
    </location>
</feature>
<evidence type="ECO:0000256" key="6">
    <source>
        <dbReference type="SAM" id="Coils"/>
    </source>
</evidence>
<feature type="domain" description="FF" evidence="9">
    <location>
        <begin position="156"/>
        <end position="210"/>
    </location>
</feature>
<dbReference type="FunFam" id="1.10.10.440:FF:000027">
    <property type="entry name" value="Formin binding protein (FNB3)"/>
    <property type="match status" value="1"/>
</dbReference>
<sequence length="769" mass="91446">MNPMNSPSAVPPLWQEAHTPDGRPYYYNVQTKATQWTKPVELMTPMERALADQPWKEYTAEGGRKYWYNTESKQSTWEMPDVYKNAIAQAQASQPAPAAGPTFVAGGVSSLTPYTPRDREDYDRGFGDRRGGFGADVNGVPATPLDTQAEPTYHSIEEAESAFMKMLKRHNVQPDWTWEQTMRAIIKDPQYRALKDPRDRKAAFEKYAVEVRIQEKDRAKERFAKLRADFNTMLKRHPEIKHYSRWKTIRPIVEGETIFRSTNDESERKQLFEEYILELKKEYVEQEAIKRKEAMDELVNILNSLNLEPYTRWSEAHAAIQSHDRVQNDDKFKTLSKSDFLTAFENHIKSLEREFNDARQQQKQAKARKERHAREQFIELLNELRSQSKIKAGTKWMNIYPLIQKDPRYRGILGQSGSSPLDIFWDMLEEEERSLRGPRNDILDVLDDKHHEVTPKTNYEEFESVTRSDRRTANIDPDILHLIFQRIQEKATRRSEDEKHAADRHQRRAVDALRSRLKRLDPPVRANDTWEQVQPRVEKYEEYKAIESDELRRTAFEKFIRRLKEKGEDAERDRESRDRDRDRSRRDYYDRDRDHRSYRGERRGVSSRRSRSPEPDAYEADRRRAQADRERSYKKSSGLSPVRERREERDRYRERERDWDRSMSHYGRERRDREEERERLYRTRADPRGSRDELDYGGDTRSVTSNDRRRRRDSDSESVASRSAKRYRRDSHEGERSRGERKDKERPEEPKAEEKAVHSGSEEGEIEED</sequence>
<keyword evidence="5" id="KW-0539">Nucleus</keyword>
<feature type="compositionally biased region" description="Basic and acidic residues" evidence="7">
    <location>
        <begin position="567"/>
        <end position="604"/>
    </location>
</feature>
<keyword evidence="2" id="KW-0507">mRNA processing</keyword>
<dbReference type="InterPro" id="IPR039726">
    <property type="entry name" value="Prp40-like"/>
</dbReference>
<feature type="compositionally biased region" description="Basic and acidic residues" evidence="7">
    <location>
        <begin position="611"/>
        <end position="633"/>
    </location>
</feature>
<dbReference type="Pfam" id="PF25432">
    <property type="entry name" value="FF_PRPF40A"/>
    <property type="match status" value="1"/>
</dbReference>
<keyword evidence="6" id="KW-0175">Coiled coil</keyword>
<dbReference type="SUPFAM" id="SSF51045">
    <property type="entry name" value="WW domain"/>
    <property type="match status" value="2"/>
</dbReference>
<dbReference type="InterPro" id="IPR036020">
    <property type="entry name" value="WW_dom_sf"/>
</dbReference>
<gene>
    <name evidence="10" type="ORF">PHISCL_02789</name>
</gene>
<evidence type="ECO:0000259" key="8">
    <source>
        <dbReference type="PROSITE" id="PS50020"/>
    </source>
</evidence>
<keyword evidence="4" id="KW-0508">mRNA splicing</keyword>
<feature type="region of interest" description="Disordered" evidence="7">
    <location>
        <begin position="567"/>
        <end position="769"/>
    </location>
</feature>
<dbReference type="FunFam" id="1.10.10.440:FF:000033">
    <property type="entry name" value="Formin binding protein (FNB3)"/>
    <property type="match status" value="1"/>
</dbReference>
<dbReference type="PROSITE" id="PS51676">
    <property type="entry name" value="FF"/>
    <property type="match status" value="4"/>
</dbReference>
<name>A0A3A2ZNX9_9EURO</name>
<feature type="domain" description="FF" evidence="9">
    <location>
        <begin position="369"/>
        <end position="430"/>
    </location>
</feature>
<keyword evidence="3" id="KW-0677">Repeat</keyword>
<dbReference type="PROSITE" id="PS01159">
    <property type="entry name" value="WW_DOMAIN_1"/>
    <property type="match status" value="2"/>
</dbReference>
<dbReference type="SUPFAM" id="SSF81698">
    <property type="entry name" value="FF domain"/>
    <property type="match status" value="5"/>
</dbReference>
<dbReference type="InterPro" id="IPR001202">
    <property type="entry name" value="WW_dom"/>
</dbReference>
<protein>
    <submittedName>
        <fullName evidence="10">Formin binding protein</fullName>
    </submittedName>
</protein>
<feature type="region of interest" description="Disordered" evidence="7">
    <location>
        <begin position="491"/>
        <end position="510"/>
    </location>
</feature>
<dbReference type="PANTHER" id="PTHR11864">
    <property type="entry name" value="PRE-MRNA-PROCESSING PROTEIN PRP40"/>
    <property type="match status" value="1"/>
</dbReference>
<keyword evidence="11" id="KW-1185">Reference proteome</keyword>
<dbReference type="InterPro" id="IPR002713">
    <property type="entry name" value="FF_domain"/>
</dbReference>